<dbReference type="EMBL" id="MDHN01000027">
    <property type="protein sequence ID" value="OFC70672.1"/>
    <property type="molecule type" value="Genomic_DNA"/>
</dbReference>
<dbReference type="RefSeq" id="WP_070125575.1">
    <property type="nucleotide sequence ID" value="NZ_MDHN01000027.1"/>
</dbReference>
<dbReference type="OrthoDB" id="674527at2"/>
<dbReference type="GO" id="GO:0016829">
    <property type="term" value="F:lyase activity"/>
    <property type="evidence" value="ECO:0007669"/>
    <property type="project" value="UniProtKB-KW"/>
</dbReference>
<gene>
    <name evidence="1" type="ORF">BFC18_12115</name>
</gene>
<dbReference type="AlphaFoldDB" id="A0A1E7ZB25"/>
<dbReference type="SUPFAM" id="SSF54593">
    <property type="entry name" value="Glyoxalase/Bleomycin resistance protein/Dihydroxybiphenyl dioxygenase"/>
    <property type="match status" value="1"/>
</dbReference>
<dbReference type="STRING" id="1656094.BFC18_12115"/>
<dbReference type="InterPro" id="IPR029068">
    <property type="entry name" value="Glyas_Bleomycin-R_OHBP_Dase"/>
</dbReference>
<organism evidence="1 2">
    <name type="scientific">Alteromonas confluentis</name>
    <dbReference type="NCBI Taxonomy" id="1656094"/>
    <lineage>
        <taxon>Bacteria</taxon>
        <taxon>Pseudomonadati</taxon>
        <taxon>Pseudomonadota</taxon>
        <taxon>Gammaproteobacteria</taxon>
        <taxon>Alteromonadales</taxon>
        <taxon>Alteromonadaceae</taxon>
        <taxon>Alteromonas/Salinimonas group</taxon>
        <taxon>Alteromonas</taxon>
    </lineage>
</organism>
<sequence>MDVTDIKAFIPSKDYEISKSFYSEIGFDSEYVTDDLTLFQNGDCLFFLQRFYDESLASNFMLQICVSDIDEAFRVCSESKLKQKITAISQESWGKVFYLWGPSGELLHITQVGS</sequence>
<evidence type="ECO:0000313" key="1">
    <source>
        <dbReference type="EMBL" id="OFC70672.1"/>
    </source>
</evidence>
<dbReference type="Gene3D" id="3.10.180.10">
    <property type="entry name" value="2,3-Dihydroxybiphenyl 1,2-Dioxygenase, domain 1"/>
    <property type="match status" value="1"/>
</dbReference>
<dbReference type="Proteomes" id="UP000175691">
    <property type="component" value="Unassembled WGS sequence"/>
</dbReference>
<protein>
    <submittedName>
        <fullName evidence="1">Lactoylglutathione lyase</fullName>
    </submittedName>
</protein>
<accession>A0A1E7ZB25</accession>
<reference evidence="1 2" key="1">
    <citation type="submission" date="2016-08" db="EMBL/GenBank/DDBJ databases">
        <authorList>
            <person name="Seilhamer J.J."/>
        </authorList>
    </citation>
    <scope>NUCLEOTIDE SEQUENCE [LARGE SCALE GENOMIC DNA]</scope>
    <source>
        <strain evidence="1 2">KCTC 42603</strain>
    </source>
</reference>
<evidence type="ECO:0000313" key="2">
    <source>
        <dbReference type="Proteomes" id="UP000175691"/>
    </source>
</evidence>
<keyword evidence="2" id="KW-1185">Reference proteome</keyword>
<keyword evidence="1" id="KW-0456">Lyase</keyword>
<name>A0A1E7ZB25_9ALTE</name>
<proteinExistence type="predicted"/>
<comment type="caution">
    <text evidence="1">The sequence shown here is derived from an EMBL/GenBank/DDBJ whole genome shotgun (WGS) entry which is preliminary data.</text>
</comment>